<dbReference type="PANTHER" id="PTHR33470:SF27">
    <property type="entry name" value="OS01G0899700 PROTEIN"/>
    <property type="match status" value="1"/>
</dbReference>
<evidence type="ECO:0000256" key="1">
    <source>
        <dbReference type="ARBA" id="ARBA00022729"/>
    </source>
</evidence>
<dbReference type="PANTHER" id="PTHR33470">
    <property type="entry name" value="OS01G0164075 PROTEIN"/>
    <property type="match status" value="1"/>
</dbReference>
<dbReference type="OrthoDB" id="665669at2759"/>
<sequence>MASLAASSSFLQLPLFLHIIVIVVTGINGARQAQARAVAMSRSSLITYVSSPPHAAFTTYTSPYQPPHPYHRHHHHHLHQHMKPQHSQTALVTGHVFCDICKDGQIKEPLKGVTIGVTCWNGKEEQTFYGITNKLGTFKVKLSGYNPQKHGGGNSCRAKLIYPSFKTSCMLPTNLHDDKLGARLQIMSKTPHKLVLFAGPFAYTTPSKNKKCHQKGGHSISPHKHKTRSSHSHKYSRQRENHKSPSCPVHDDCKSKIPPPYDNLESMFYSAQLRKSDLSLIEKKNDAVSPHSQGFKGHPTPIYITSHKDHNSHKNSHSPIFPSFLSSSSH</sequence>
<keyword evidence="1 3" id="KW-0732">Signal</keyword>
<dbReference type="AlphaFoldDB" id="A0A9D4U2B7"/>
<gene>
    <name evidence="4" type="ORF">GOP47_0024553</name>
</gene>
<dbReference type="Pfam" id="PF01190">
    <property type="entry name" value="Pollen_Ole_e_1"/>
    <property type="match status" value="1"/>
</dbReference>
<comment type="caution">
    <text evidence="4">The sequence shown here is derived from an EMBL/GenBank/DDBJ whole genome shotgun (WGS) entry which is preliminary data.</text>
</comment>
<keyword evidence="5" id="KW-1185">Reference proteome</keyword>
<dbReference type="Proteomes" id="UP000886520">
    <property type="component" value="Chromosome 24"/>
</dbReference>
<feature type="compositionally biased region" description="Low complexity" evidence="2">
    <location>
        <begin position="317"/>
        <end position="330"/>
    </location>
</feature>
<evidence type="ECO:0008006" key="6">
    <source>
        <dbReference type="Google" id="ProtNLM"/>
    </source>
</evidence>
<feature type="signal peptide" evidence="3">
    <location>
        <begin position="1"/>
        <end position="29"/>
    </location>
</feature>
<proteinExistence type="predicted"/>
<reference evidence="4" key="1">
    <citation type="submission" date="2021-01" db="EMBL/GenBank/DDBJ databases">
        <title>Adiantum capillus-veneris genome.</title>
        <authorList>
            <person name="Fang Y."/>
            <person name="Liao Q."/>
        </authorList>
    </citation>
    <scope>NUCLEOTIDE SEQUENCE</scope>
    <source>
        <strain evidence="4">H3</strain>
        <tissue evidence="4">Leaf</tissue>
    </source>
</reference>
<feature type="compositionally biased region" description="Basic residues" evidence="2">
    <location>
        <begin position="208"/>
        <end position="236"/>
    </location>
</feature>
<evidence type="ECO:0000256" key="3">
    <source>
        <dbReference type="SAM" id="SignalP"/>
    </source>
</evidence>
<evidence type="ECO:0000313" key="5">
    <source>
        <dbReference type="Proteomes" id="UP000886520"/>
    </source>
</evidence>
<protein>
    <recommendedName>
        <fullName evidence="6">Pollen Ole e 1 allergen and extensin family protein</fullName>
    </recommendedName>
</protein>
<evidence type="ECO:0000256" key="2">
    <source>
        <dbReference type="SAM" id="MobiDB-lite"/>
    </source>
</evidence>
<organism evidence="4 5">
    <name type="scientific">Adiantum capillus-veneris</name>
    <name type="common">Maidenhair fern</name>
    <dbReference type="NCBI Taxonomy" id="13818"/>
    <lineage>
        <taxon>Eukaryota</taxon>
        <taxon>Viridiplantae</taxon>
        <taxon>Streptophyta</taxon>
        <taxon>Embryophyta</taxon>
        <taxon>Tracheophyta</taxon>
        <taxon>Polypodiopsida</taxon>
        <taxon>Polypodiidae</taxon>
        <taxon>Polypodiales</taxon>
        <taxon>Pteridineae</taxon>
        <taxon>Pteridaceae</taxon>
        <taxon>Vittarioideae</taxon>
        <taxon>Adiantum</taxon>
    </lineage>
</organism>
<evidence type="ECO:0000313" key="4">
    <source>
        <dbReference type="EMBL" id="KAI5060133.1"/>
    </source>
</evidence>
<name>A0A9D4U2B7_ADICA</name>
<feature type="compositionally biased region" description="Basic and acidic residues" evidence="2">
    <location>
        <begin position="237"/>
        <end position="253"/>
    </location>
</feature>
<dbReference type="EMBL" id="JABFUD020000024">
    <property type="protein sequence ID" value="KAI5060133.1"/>
    <property type="molecule type" value="Genomic_DNA"/>
</dbReference>
<feature type="region of interest" description="Disordered" evidence="2">
    <location>
        <begin position="207"/>
        <end position="253"/>
    </location>
</feature>
<feature type="region of interest" description="Disordered" evidence="2">
    <location>
        <begin position="308"/>
        <end position="330"/>
    </location>
</feature>
<feature type="chain" id="PRO_5039710529" description="Pollen Ole e 1 allergen and extensin family protein" evidence="3">
    <location>
        <begin position="30"/>
        <end position="330"/>
    </location>
</feature>
<accession>A0A9D4U2B7</accession>